<keyword evidence="5" id="KW-1185">Reference proteome</keyword>
<protein>
    <submittedName>
        <fullName evidence="4">IS110 family transposase</fullName>
    </submittedName>
</protein>
<sequence>MVDKAGVAEVDEVLVGIDTHVDVHVAVALDQFGRKLDVLSITTTGHGHRRLLEWVRALGTPHRFGVEGTGAYGAGLTRYLRRQGMDVVEVIRPTRQTRRRAGGKNDAIDAEAAARAVQAGTVMGQAKSQDGPVEMIRTLRLARRSAMKARTQAANQLHAVVVTAPQELRDRLRGLSLANLVATAARFRPGNVTTLEGAAKLALKSLAARYQQLAQEISALDQQIDRLAHQAAPDLMQIKGFGVDTAAALLVAAGDNPKRLRSEASFAHMCGVAPMPASSGKTNRNRLNRGGSREANRALYMLAINRLSYDPRARAYAARRTAEGKTRAEIVRCLKRYLATCGFGTFSGRSRRA</sequence>
<keyword evidence="1" id="KW-0175">Coiled coil</keyword>
<feature type="domain" description="Transposase IS116/IS110/IS902 C-terminal" evidence="3">
    <location>
        <begin position="235"/>
        <end position="316"/>
    </location>
</feature>
<evidence type="ECO:0000313" key="5">
    <source>
        <dbReference type="Proteomes" id="UP001057702"/>
    </source>
</evidence>
<proteinExistence type="predicted"/>
<evidence type="ECO:0000313" key="4">
    <source>
        <dbReference type="EMBL" id="MCQ4083910.1"/>
    </source>
</evidence>
<dbReference type="EMBL" id="JANFNG010000027">
    <property type="protein sequence ID" value="MCQ4083910.1"/>
    <property type="molecule type" value="Genomic_DNA"/>
</dbReference>
<dbReference type="Proteomes" id="UP001057702">
    <property type="component" value="Unassembled WGS sequence"/>
</dbReference>
<name>A0ABT1Q1U4_9ACTN</name>
<comment type="caution">
    <text evidence="4">The sequence shown here is derived from an EMBL/GenBank/DDBJ whole genome shotgun (WGS) entry which is preliminary data.</text>
</comment>
<evidence type="ECO:0000259" key="3">
    <source>
        <dbReference type="Pfam" id="PF02371"/>
    </source>
</evidence>
<dbReference type="NCBIfam" id="NF033542">
    <property type="entry name" value="transpos_IS110"/>
    <property type="match status" value="1"/>
</dbReference>
<dbReference type="Pfam" id="PF02371">
    <property type="entry name" value="Transposase_20"/>
    <property type="match status" value="1"/>
</dbReference>
<dbReference type="InterPro" id="IPR003346">
    <property type="entry name" value="Transposase_20"/>
</dbReference>
<feature type="domain" description="Transposase IS110-like N-terminal" evidence="2">
    <location>
        <begin position="15"/>
        <end position="161"/>
    </location>
</feature>
<dbReference type="PANTHER" id="PTHR33055">
    <property type="entry name" value="TRANSPOSASE FOR INSERTION SEQUENCE ELEMENT IS1111A"/>
    <property type="match status" value="1"/>
</dbReference>
<organism evidence="4 5">
    <name type="scientific">Streptomyces humicola</name>
    <dbReference type="NCBI Taxonomy" id="2953240"/>
    <lineage>
        <taxon>Bacteria</taxon>
        <taxon>Bacillati</taxon>
        <taxon>Actinomycetota</taxon>
        <taxon>Actinomycetes</taxon>
        <taxon>Kitasatosporales</taxon>
        <taxon>Streptomycetaceae</taxon>
        <taxon>Streptomyces</taxon>
    </lineage>
</organism>
<gene>
    <name evidence="4" type="ORF">NGB36_25805</name>
</gene>
<accession>A0ABT1Q1U4</accession>
<evidence type="ECO:0000259" key="2">
    <source>
        <dbReference type="Pfam" id="PF01548"/>
    </source>
</evidence>
<dbReference type="RefSeq" id="WP_255922937.1">
    <property type="nucleotide sequence ID" value="NZ_JANFNG010000027.1"/>
</dbReference>
<reference evidence="4" key="1">
    <citation type="submission" date="2022-06" db="EMBL/GenBank/DDBJ databases">
        <title>Draft genome sequence of Streptomyces sp. RB6PN25 isolated from peat swamp forest in Thailand.</title>
        <authorList>
            <person name="Duangmal K."/>
            <person name="Klaysubun C."/>
        </authorList>
    </citation>
    <scope>NUCLEOTIDE SEQUENCE</scope>
    <source>
        <strain evidence="4">RB6PN25</strain>
    </source>
</reference>
<dbReference type="InterPro" id="IPR002525">
    <property type="entry name" value="Transp_IS110-like_N"/>
</dbReference>
<dbReference type="Pfam" id="PF01548">
    <property type="entry name" value="DEDD_Tnp_IS110"/>
    <property type="match status" value="1"/>
</dbReference>
<feature type="coiled-coil region" evidence="1">
    <location>
        <begin position="203"/>
        <end position="230"/>
    </location>
</feature>
<dbReference type="PANTHER" id="PTHR33055:SF16">
    <property type="entry name" value="TRANSPOSASE FOR INSERTION SEQUENCE ELEMENT IS1547"/>
    <property type="match status" value="1"/>
</dbReference>
<dbReference type="InterPro" id="IPR047650">
    <property type="entry name" value="Transpos_IS110"/>
</dbReference>
<evidence type="ECO:0000256" key="1">
    <source>
        <dbReference type="SAM" id="Coils"/>
    </source>
</evidence>